<dbReference type="Pfam" id="PF01565">
    <property type="entry name" value="FAD_binding_4"/>
    <property type="match status" value="1"/>
</dbReference>
<dbReference type="PANTHER" id="PTHR42973:SF54">
    <property type="entry name" value="FAD-BINDING PCMH-TYPE DOMAIN-CONTAINING PROTEIN"/>
    <property type="match status" value="1"/>
</dbReference>
<gene>
    <name evidence="7" type="ORF">CHGG_08444</name>
</gene>
<dbReference type="eggNOG" id="KOG1231">
    <property type="taxonomic scope" value="Eukaryota"/>
</dbReference>
<dbReference type="PROSITE" id="PS51387">
    <property type="entry name" value="FAD_PCMH"/>
    <property type="match status" value="1"/>
</dbReference>
<dbReference type="GO" id="GO:0016491">
    <property type="term" value="F:oxidoreductase activity"/>
    <property type="evidence" value="ECO:0007669"/>
    <property type="project" value="UniProtKB-KW"/>
</dbReference>
<reference evidence="8" key="1">
    <citation type="journal article" date="2015" name="Genome Announc.">
        <title>Draft genome sequence of the cellulolytic fungus Chaetomium globosum.</title>
        <authorList>
            <person name="Cuomo C.A."/>
            <person name="Untereiner W.A."/>
            <person name="Ma L.-J."/>
            <person name="Grabherr M."/>
            <person name="Birren B.W."/>
        </authorList>
    </citation>
    <scope>NUCLEOTIDE SEQUENCE [LARGE SCALE GENOMIC DNA]</scope>
    <source>
        <strain evidence="8">ATCC 6205 / CBS 148.51 / DSM 1962 / NBRC 6347 / NRRL 1970</strain>
    </source>
</reference>
<name>Q2GUB0_CHAGB</name>
<comment type="similarity">
    <text evidence="1">Belongs to the oxygen-dependent FAD-linked oxidoreductase family.</text>
</comment>
<dbReference type="AlphaFoldDB" id="Q2GUB0"/>
<dbReference type="HOGENOM" id="CLU_365619_0_0_1"/>
<sequence>MSPKAKAKEVIRPSRGVSLWFALAAAFAAIGVVFAAVWPGLGPHVFDTLEWASNNLGFGPNPEALATSTCHRLKAKFGPLISLPSDTTYTALTEDNWSQSCWLPAACVAEPVRAADVQKLVSALVAAKVPFAIRSGGHSPSPRDASIGRTGVLIALDKLNQVTYDPSTTQVTLGVGAEWGAVYTVLDTHNVSMVGGRVMPVGVGGLTLGGGLSYLSDLHGLVCDNVASFEVVLADGRLVEASRTSHSDLFWALKGGSNNFGIVTSYRAATYPIKDCWGGMLVFGPDQLPDVLQAYNEYQHTADKDLHANLVLNVAVTNASVLLTLVYLQPVERPPAYAPFYKLTPAADLTGFYTLHEIMGMFPLPNVQRKMWYTSSFEPSPFMFTGLVDIFKTAPEVSRLAELTAGTMVLTLQPIHPNVVRQGKAKGGNALGLEARTQTWFGLNYGWWNAEDDATALRLVPALHRRVQDLAKREHVWLDYIFMNDAFHRPAVPKAGNPSPAPRPRQSMHRISSRSRTDFSPIFPSSPASAMEKMGTTTARPRRLHRPKPEPEEPAHAEAPSVSPTRPARASHSSASPTPPAPSATRSPTSSRPPTTPTPSATPTFPQLVLGFCLAWGVVHGRGGRGLRAVSRWATSFALQPGPHPSRTSSPPHLPQEPLSQLPLPFTLPLTLPTPTPSLTLTLSLPFLTLLTASALWSAIYDTIYAAEDIDADLRLGAGQHCRAVRPAPHQDGAVGIAGLVGRVFGDVWDGVATESEFGGWGW</sequence>
<feature type="domain" description="FAD-binding PCMH-type" evidence="6">
    <location>
        <begin position="101"/>
        <end position="273"/>
    </location>
</feature>
<feature type="region of interest" description="Disordered" evidence="5">
    <location>
        <begin position="638"/>
        <end position="660"/>
    </location>
</feature>
<dbReference type="SUPFAM" id="SSF56176">
    <property type="entry name" value="FAD-binding/transporter-associated domain-like"/>
    <property type="match status" value="1"/>
</dbReference>
<evidence type="ECO:0000313" key="8">
    <source>
        <dbReference type="Proteomes" id="UP000001056"/>
    </source>
</evidence>
<evidence type="ECO:0000256" key="3">
    <source>
        <dbReference type="ARBA" id="ARBA00022827"/>
    </source>
</evidence>
<dbReference type="InterPro" id="IPR050416">
    <property type="entry name" value="FAD-linked_Oxidoreductase"/>
</dbReference>
<dbReference type="STRING" id="306901.Q2GUB0"/>
<keyword evidence="2" id="KW-0285">Flavoprotein</keyword>
<proteinExistence type="inferred from homology"/>
<dbReference type="InterPro" id="IPR036318">
    <property type="entry name" value="FAD-bd_PCMH-like_sf"/>
</dbReference>
<dbReference type="Gene3D" id="3.30.465.10">
    <property type="match status" value="1"/>
</dbReference>
<keyword evidence="8" id="KW-1185">Reference proteome</keyword>
<keyword evidence="3" id="KW-0274">FAD</keyword>
<dbReference type="OrthoDB" id="2151789at2759"/>
<evidence type="ECO:0000256" key="5">
    <source>
        <dbReference type="SAM" id="MobiDB-lite"/>
    </source>
</evidence>
<evidence type="ECO:0000256" key="4">
    <source>
        <dbReference type="ARBA" id="ARBA00023002"/>
    </source>
</evidence>
<dbReference type="InterPro" id="IPR016169">
    <property type="entry name" value="FAD-bd_PCMH_sub2"/>
</dbReference>
<dbReference type="InParanoid" id="Q2GUB0"/>
<evidence type="ECO:0000256" key="2">
    <source>
        <dbReference type="ARBA" id="ARBA00022630"/>
    </source>
</evidence>
<dbReference type="GO" id="GO:0071949">
    <property type="term" value="F:FAD binding"/>
    <property type="evidence" value="ECO:0007669"/>
    <property type="project" value="InterPro"/>
</dbReference>
<protein>
    <recommendedName>
        <fullName evidence="6">FAD-binding PCMH-type domain-containing protein</fullName>
    </recommendedName>
</protein>
<dbReference type="GeneID" id="4395873"/>
<keyword evidence="4" id="KW-0560">Oxidoreductase</keyword>
<dbReference type="EMBL" id="CH408034">
    <property type="protein sequence ID" value="EAQ84430.1"/>
    <property type="molecule type" value="Genomic_DNA"/>
</dbReference>
<feature type="region of interest" description="Disordered" evidence="5">
    <location>
        <begin position="490"/>
        <end position="603"/>
    </location>
</feature>
<evidence type="ECO:0000313" key="7">
    <source>
        <dbReference type="EMBL" id="EAQ84430.1"/>
    </source>
</evidence>
<evidence type="ECO:0000256" key="1">
    <source>
        <dbReference type="ARBA" id="ARBA00005466"/>
    </source>
</evidence>
<evidence type="ECO:0000259" key="6">
    <source>
        <dbReference type="PROSITE" id="PS51387"/>
    </source>
</evidence>
<dbReference type="RefSeq" id="XP_001226371.1">
    <property type="nucleotide sequence ID" value="XM_001226370.1"/>
</dbReference>
<feature type="compositionally biased region" description="Low complexity" evidence="5">
    <location>
        <begin position="519"/>
        <end position="530"/>
    </location>
</feature>
<dbReference type="InterPro" id="IPR006094">
    <property type="entry name" value="Oxid_FAD_bind_N"/>
</dbReference>
<dbReference type="VEuPathDB" id="FungiDB:CHGG_08444"/>
<dbReference type="PANTHER" id="PTHR42973">
    <property type="entry name" value="BINDING OXIDOREDUCTASE, PUTATIVE (AFU_ORTHOLOGUE AFUA_1G17690)-RELATED"/>
    <property type="match status" value="1"/>
</dbReference>
<feature type="compositionally biased region" description="Low complexity" evidence="5">
    <location>
        <begin position="583"/>
        <end position="603"/>
    </location>
</feature>
<dbReference type="InterPro" id="IPR016166">
    <property type="entry name" value="FAD-bd_PCMH"/>
</dbReference>
<organism evidence="7 8">
    <name type="scientific">Chaetomium globosum (strain ATCC 6205 / CBS 148.51 / DSM 1962 / NBRC 6347 / NRRL 1970)</name>
    <name type="common">Soil fungus</name>
    <dbReference type="NCBI Taxonomy" id="306901"/>
    <lineage>
        <taxon>Eukaryota</taxon>
        <taxon>Fungi</taxon>
        <taxon>Dikarya</taxon>
        <taxon>Ascomycota</taxon>
        <taxon>Pezizomycotina</taxon>
        <taxon>Sordariomycetes</taxon>
        <taxon>Sordariomycetidae</taxon>
        <taxon>Sordariales</taxon>
        <taxon>Chaetomiaceae</taxon>
        <taxon>Chaetomium</taxon>
    </lineage>
</organism>
<dbReference type="Proteomes" id="UP000001056">
    <property type="component" value="Unassembled WGS sequence"/>
</dbReference>
<feature type="compositionally biased region" description="Low complexity" evidence="5">
    <location>
        <begin position="557"/>
        <end position="576"/>
    </location>
</feature>
<feature type="compositionally biased region" description="Basic and acidic residues" evidence="5">
    <location>
        <begin position="547"/>
        <end position="556"/>
    </location>
</feature>
<accession>Q2GUB0</accession>